<comment type="subcellular location">
    <subcellularLocation>
        <location evidence="1">Membrane</location>
        <topology evidence="1">Multi-pass membrane protein</topology>
    </subcellularLocation>
</comment>
<reference evidence="9 10" key="1">
    <citation type="submission" date="2019-03" db="EMBL/GenBank/DDBJ databases">
        <title>Single cell metagenomics reveals metabolic interactions within the superorganism composed of flagellate Streblomastix strix and complex community of Bacteroidetes bacteria on its surface.</title>
        <authorList>
            <person name="Treitli S.C."/>
            <person name="Kolisko M."/>
            <person name="Husnik F."/>
            <person name="Keeling P."/>
            <person name="Hampl V."/>
        </authorList>
    </citation>
    <scope>NUCLEOTIDE SEQUENCE [LARGE SCALE GENOMIC DNA]</scope>
    <source>
        <strain evidence="9">ST1C</strain>
    </source>
</reference>
<gene>
    <name evidence="9" type="ORF">EZS28_020241</name>
</gene>
<organism evidence="9 10">
    <name type="scientific">Streblomastix strix</name>
    <dbReference type="NCBI Taxonomy" id="222440"/>
    <lineage>
        <taxon>Eukaryota</taxon>
        <taxon>Metamonada</taxon>
        <taxon>Preaxostyla</taxon>
        <taxon>Oxymonadida</taxon>
        <taxon>Streblomastigidae</taxon>
        <taxon>Streblomastix</taxon>
    </lineage>
</organism>
<evidence type="ECO:0000256" key="1">
    <source>
        <dbReference type="ARBA" id="ARBA00004141"/>
    </source>
</evidence>
<comment type="caution">
    <text evidence="9">The sequence shown here is derived from an EMBL/GenBank/DDBJ whole genome shotgun (WGS) entry which is preliminary data.</text>
</comment>
<evidence type="ECO:0000313" key="9">
    <source>
        <dbReference type="EMBL" id="KAA6384230.1"/>
    </source>
</evidence>
<dbReference type="OrthoDB" id="407410at2759"/>
<dbReference type="GO" id="GO:0008324">
    <property type="term" value="F:monoatomic cation transmembrane transporter activity"/>
    <property type="evidence" value="ECO:0007669"/>
    <property type="project" value="TreeGrafter"/>
</dbReference>
<keyword evidence="4 6" id="KW-1133">Transmembrane helix</keyword>
<accession>A0A5J4VNV2</accession>
<evidence type="ECO:0000256" key="2">
    <source>
        <dbReference type="ARBA" id="ARBA00022448"/>
    </source>
</evidence>
<dbReference type="GO" id="GO:0016020">
    <property type="term" value="C:membrane"/>
    <property type="evidence" value="ECO:0007669"/>
    <property type="project" value="UniProtKB-SubCell"/>
</dbReference>
<sequence length="225" mass="25746">MIISWKWQLVVLATAFLFSIGTKVADSFSDVAQIDHSRENINNQPLSAQFWNDDMKKWNDDTKECNVSSVSIPEQCAYVKSHCADERRIGNAILPYFTMKYCLFRKVPWLFTIFAIIIPHISMLILHSTAQFYFVNSLTFIADTLKIPDSITGLLLIAIGNEIPGMVREFLQVDKDTSIISNQFDTDVHFSFITVSVLLYGEIFFFVLFVELFSQSLLQLGKSIF</sequence>
<evidence type="ECO:0000259" key="8">
    <source>
        <dbReference type="Pfam" id="PF01699"/>
    </source>
</evidence>
<evidence type="ECO:0000256" key="7">
    <source>
        <dbReference type="SAM" id="SignalP"/>
    </source>
</evidence>
<proteinExistence type="predicted"/>
<dbReference type="Proteomes" id="UP000324800">
    <property type="component" value="Unassembled WGS sequence"/>
</dbReference>
<dbReference type="EMBL" id="SNRW01005857">
    <property type="protein sequence ID" value="KAA6384230.1"/>
    <property type="molecule type" value="Genomic_DNA"/>
</dbReference>
<name>A0A5J4VNV2_9EUKA</name>
<evidence type="ECO:0000313" key="10">
    <source>
        <dbReference type="Proteomes" id="UP000324800"/>
    </source>
</evidence>
<dbReference type="PANTHER" id="PTHR12266">
    <property type="entry name" value="NA+/CA2+ K+ INDEPENDENT EXCHANGER"/>
    <property type="match status" value="1"/>
</dbReference>
<dbReference type="PANTHER" id="PTHR12266:SF0">
    <property type="entry name" value="MITOCHONDRIAL SODIUM_CALCIUM EXCHANGER PROTEIN"/>
    <property type="match status" value="1"/>
</dbReference>
<feature type="signal peptide" evidence="7">
    <location>
        <begin position="1"/>
        <end position="27"/>
    </location>
</feature>
<dbReference type="Pfam" id="PF01699">
    <property type="entry name" value="Na_Ca_ex"/>
    <property type="match status" value="1"/>
</dbReference>
<evidence type="ECO:0000256" key="3">
    <source>
        <dbReference type="ARBA" id="ARBA00022692"/>
    </source>
</evidence>
<dbReference type="InterPro" id="IPR051359">
    <property type="entry name" value="CaCA_antiporter"/>
</dbReference>
<protein>
    <recommendedName>
        <fullName evidence="8">Sodium/calcium exchanger membrane region domain-containing protein</fullName>
    </recommendedName>
</protein>
<feature type="transmembrane region" description="Helical" evidence="6">
    <location>
        <begin position="190"/>
        <end position="213"/>
    </location>
</feature>
<keyword evidence="7" id="KW-0732">Signal</keyword>
<dbReference type="AlphaFoldDB" id="A0A5J4VNV2"/>
<dbReference type="InterPro" id="IPR004837">
    <property type="entry name" value="NaCa_Exmemb"/>
</dbReference>
<feature type="transmembrane region" description="Helical" evidence="6">
    <location>
        <begin position="107"/>
        <end position="126"/>
    </location>
</feature>
<keyword evidence="5 6" id="KW-0472">Membrane</keyword>
<feature type="chain" id="PRO_5023914533" description="Sodium/calcium exchanger membrane region domain-containing protein" evidence="7">
    <location>
        <begin position="28"/>
        <end position="225"/>
    </location>
</feature>
<feature type="domain" description="Sodium/calcium exchanger membrane region" evidence="8">
    <location>
        <begin position="121"/>
        <end position="165"/>
    </location>
</feature>
<evidence type="ECO:0000256" key="5">
    <source>
        <dbReference type="ARBA" id="ARBA00023136"/>
    </source>
</evidence>
<keyword evidence="3 6" id="KW-0812">Transmembrane</keyword>
<keyword evidence="2" id="KW-0813">Transport</keyword>
<evidence type="ECO:0000256" key="4">
    <source>
        <dbReference type="ARBA" id="ARBA00022989"/>
    </source>
</evidence>
<evidence type="ECO:0000256" key="6">
    <source>
        <dbReference type="SAM" id="Phobius"/>
    </source>
</evidence>